<dbReference type="Gene3D" id="3.40.630.30">
    <property type="match status" value="1"/>
</dbReference>
<name>A0AAE9VS46_9GAMM</name>
<proteinExistence type="predicted"/>
<dbReference type="InterPro" id="IPR016181">
    <property type="entry name" value="Acyl_CoA_acyltransferase"/>
</dbReference>
<keyword evidence="3" id="KW-1185">Reference proteome</keyword>
<dbReference type="InterPro" id="IPR031165">
    <property type="entry name" value="GNAT_YJDJ"/>
</dbReference>
<dbReference type="PANTHER" id="PTHR31435">
    <property type="entry name" value="PROTEIN NATD1"/>
    <property type="match status" value="1"/>
</dbReference>
<dbReference type="PROSITE" id="PS51729">
    <property type="entry name" value="GNAT_YJDJ"/>
    <property type="match status" value="1"/>
</dbReference>
<dbReference type="SUPFAM" id="SSF55729">
    <property type="entry name" value="Acyl-CoA N-acyltransferases (Nat)"/>
    <property type="match status" value="1"/>
</dbReference>
<sequence>MSESIQVEHDAQNKCFSAVIDGYQALLEYRVLDEHSIDIYHTFVPDELRGQGVAAVLAKEALAYAKQQELTVVPSCSYIAVYLERHPQ</sequence>
<dbReference type="KEGG" id="dce:O6P33_06500"/>
<dbReference type="InterPro" id="IPR045057">
    <property type="entry name" value="Gcn5-rel_NAT"/>
</dbReference>
<dbReference type="AlphaFoldDB" id="A0AAE9VS46"/>
<dbReference type="Pfam" id="PF14542">
    <property type="entry name" value="Acetyltransf_CG"/>
    <property type="match status" value="1"/>
</dbReference>
<protein>
    <submittedName>
        <fullName evidence="2">GNAT family N-acetyltransferase</fullName>
    </submittedName>
</protein>
<feature type="domain" description="N-acetyltransferase" evidence="1">
    <location>
        <begin position="8"/>
        <end position="88"/>
    </location>
</feature>
<reference evidence="2 3" key="1">
    <citation type="submission" date="2022-12" db="EMBL/GenBank/DDBJ databases">
        <title>Coexistence and Characterization of a Novel Tigecycline Resistance gene tet(X) variant and blaNDM-1 in a Pseudomonas caeni Isolate of Chicken Origin.</title>
        <authorList>
            <person name="Lu X."/>
            <person name="Zhang L."/>
            <person name="Li R."/>
            <person name="Wang Z."/>
        </authorList>
    </citation>
    <scope>NUCLEOTIDE SEQUENCE [LARGE SCALE GENOMIC DNA]</scope>
    <source>
        <strain evidence="2 3">CE14</strain>
    </source>
</reference>
<evidence type="ECO:0000259" key="1">
    <source>
        <dbReference type="PROSITE" id="PS51729"/>
    </source>
</evidence>
<evidence type="ECO:0000313" key="3">
    <source>
        <dbReference type="Proteomes" id="UP001212189"/>
    </source>
</evidence>
<organism evidence="2 3">
    <name type="scientific">Denitrificimonas caeni</name>
    <dbReference type="NCBI Taxonomy" id="521720"/>
    <lineage>
        <taxon>Bacteria</taxon>
        <taxon>Pseudomonadati</taxon>
        <taxon>Pseudomonadota</taxon>
        <taxon>Gammaproteobacteria</taxon>
        <taxon>Pseudomonadales</taxon>
        <taxon>Pseudomonadaceae</taxon>
        <taxon>Denitrificimonas</taxon>
    </lineage>
</organism>
<dbReference type="PANTHER" id="PTHR31435:SF9">
    <property type="entry name" value="PROTEIN NATD1"/>
    <property type="match status" value="1"/>
</dbReference>
<dbReference type="RefSeq" id="WP_269819384.1">
    <property type="nucleotide sequence ID" value="NZ_CP114976.1"/>
</dbReference>
<gene>
    <name evidence="2" type="ORF">O6P33_06500</name>
</gene>
<evidence type="ECO:0000313" key="2">
    <source>
        <dbReference type="EMBL" id="WBE26462.1"/>
    </source>
</evidence>
<accession>A0AAE9VS46</accession>
<dbReference type="Proteomes" id="UP001212189">
    <property type="component" value="Chromosome"/>
</dbReference>
<dbReference type="EMBL" id="CP114976">
    <property type="protein sequence ID" value="WBE26462.1"/>
    <property type="molecule type" value="Genomic_DNA"/>
</dbReference>